<sequence>MMALDILIYGFLAYYLDCVLPTTFSSPLGKVNMGQKGHRGFVFLQDFGVQRKPHLGNEKKEEEYREKKKRAKRVVREARKDWVQKWTELWESDMEGSDKVLYSQIRNRIKKRQEVRMMDEEVRMMKTREEEKESWMRNFEKRLNLEDERNVSEAEELVD</sequence>
<dbReference type="EMBL" id="OC007783">
    <property type="protein sequence ID" value="CAD7266840.1"/>
    <property type="molecule type" value="Genomic_DNA"/>
</dbReference>
<name>A0A7R9G4J5_TIMSH</name>
<reference evidence="2" key="1">
    <citation type="submission" date="2020-11" db="EMBL/GenBank/DDBJ databases">
        <authorList>
            <person name="Tran Van P."/>
        </authorList>
    </citation>
    <scope>NUCLEOTIDE SEQUENCE</scope>
</reference>
<evidence type="ECO:0000313" key="2">
    <source>
        <dbReference type="EMBL" id="CAD7266840.1"/>
    </source>
</evidence>
<accession>A0A7R9G4J5</accession>
<organism evidence="2">
    <name type="scientific">Timema shepardi</name>
    <name type="common">Walking stick</name>
    <dbReference type="NCBI Taxonomy" id="629360"/>
    <lineage>
        <taxon>Eukaryota</taxon>
        <taxon>Metazoa</taxon>
        <taxon>Ecdysozoa</taxon>
        <taxon>Arthropoda</taxon>
        <taxon>Hexapoda</taxon>
        <taxon>Insecta</taxon>
        <taxon>Pterygota</taxon>
        <taxon>Neoptera</taxon>
        <taxon>Polyneoptera</taxon>
        <taxon>Phasmatodea</taxon>
        <taxon>Timematodea</taxon>
        <taxon>Timematoidea</taxon>
        <taxon>Timematidae</taxon>
        <taxon>Timema</taxon>
    </lineage>
</organism>
<proteinExistence type="predicted"/>
<feature type="chain" id="PRO_5030734181" evidence="1">
    <location>
        <begin position="22"/>
        <end position="159"/>
    </location>
</feature>
<gene>
    <name evidence="2" type="ORF">TSIB3V08_LOCUS10854</name>
</gene>
<evidence type="ECO:0000256" key="1">
    <source>
        <dbReference type="SAM" id="SignalP"/>
    </source>
</evidence>
<dbReference type="AlphaFoldDB" id="A0A7R9G4J5"/>
<protein>
    <submittedName>
        <fullName evidence="2">Uncharacterized protein</fullName>
    </submittedName>
</protein>
<feature type="signal peptide" evidence="1">
    <location>
        <begin position="1"/>
        <end position="21"/>
    </location>
</feature>
<keyword evidence="1" id="KW-0732">Signal</keyword>